<gene>
    <name evidence="1" type="ordered locus">Mfla_1488</name>
</gene>
<accession>Q1H181</accession>
<reference evidence="1 2" key="1">
    <citation type="submission" date="2006-03" db="EMBL/GenBank/DDBJ databases">
        <title>Complete sequence of Methylobacillus flagellatus KT.</title>
        <authorList>
            <consortium name="US DOE Joint Genome Institute"/>
            <person name="Copeland A."/>
            <person name="Lucas S."/>
            <person name="Lapidus A."/>
            <person name="Barry K."/>
            <person name="Detter J.C."/>
            <person name="Glavina del Rio T."/>
            <person name="Hammon N."/>
            <person name="Israni S."/>
            <person name="Dalin E."/>
            <person name="Tice H."/>
            <person name="Pitluck S."/>
            <person name="Brettin T."/>
            <person name="Bruce D."/>
            <person name="Han C."/>
            <person name="Tapia R."/>
            <person name="Saunders E."/>
            <person name="Gilna P."/>
            <person name="Schmutz J."/>
            <person name="Larimer F."/>
            <person name="Land M."/>
            <person name="Kyrpides N."/>
            <person name="Anderson I."/>
            <person name="Richardson P."/>
        </authorList>
    </citation>
    <scope>NUCLEOTIDE SEQUENCE [LARGE SCALE GENOMIC DNA]</scope>
    <source>
        <strain evidence="2">KT / ATCC 51484 / DSM 6875</strain>
    </source>
</reference>
<dbReference type="eggNOG" id="COG4644">
    <property type="taxonomic scope" value="Bacteria"/>
</dbReference>
<protein>
    <recommendedName>
        <fullName evidence="3">Tn3 transposase DDE domain-containing protein</fullName>
    </recommendedName>
</protein>
<dbReference type="Proteomes" id="UP000002440">
    <property type="component" value="Chromosome"/>
</dbReference>
<organism evidence="1 2">
    <name type="scientific">Methylobacillus flagellatus (strain ATCC 51484 / DSM 6875 / VKM B-1610 / KT)</name>
    <dbReference type="NCBI Taxonomy" id="265072"/>
    <lineage>
        <taxon>Bacteria</taxon>
        <taxon>Pseudomonadati</taxon>
        <taxon>Pseudomonadota</taxon>
        <taxon>Betaproteobacteria</taxon>
        <taxon>Nitrosomonadales</taxon>
        <taxon>Methylophilaceae</taxon>
        <taxon>Methylobacillus</taxon>
    </lineage>
</organism>
<sequence length="55" mass="6306">MMRAERCLQTYSIGVKQYLSPLGWEHINLTGDYLWRSSAKIGAGKFRPLRPLQPA</sequence>
<dbReference type="STRING" id="265072.Mfla_1488"/>
<proteinExistence type="predicted"/>
<evidence type="ECO:0008006" key="3">
    <source>
        <dbReference type="Google" id="ProtNLM"/>
    </source>
</evidence>
<evidence type="ECO:0000313" key="1">
    <source>
        <dbReference type="EMBL" id="ABE49756.1"/>
    </source>
</evidence>
<dbReference type="AlphaFoldDB" id="Q1H181"/>
<name>Q1H181_METFK</name>
<dbReference type="KEGG" id="mfa:Mfla_1488"/>
<dbReference type="HOGENOM" id="CLU_009098_12_0_4"/>
<keyword evidence="2" id="KW-1185">Reference proteome</keyword>
<evidence type="ECO:0000313" key="2">
    <source>
        <dbReference type="Proteomes" id="UP000002440"/>
    </source>
</evidence>
<dbReference type="EMBL" id="CP000284">
    <property type="protein sequence ID" value="ABE49756.1"/>
    <property type="molecule type" value="Genomic_DNA"/>
</dbReference>